<dbReference type="EMBL" id="CP119316">
    <property type="protein sequence ID" value="WEK47007.1"/>
    <property type="molecule type" value="Genomic_DNA"/>
</dbReference>
<name>A0AAJ5X702_9SPHN</name>
<feature type="compositionally biased region" description="Basic and acidic residues" evidence="1">
    <location>
        <begin position="40"/>
        <end position="53"/>
    </location>
</feature>
<evidence type="ECO:0000313" key="3">
    <source>
        <dbReference type="Proteomes" id="UP001218362"/>
    </source>
</evidence>
<feature type="region of interest" description="Disordered" evidence="1">
    <location>
        <begin position="1"/>
        <end position="70"/>
    </location>
</feature>
<accession>A0AAJ5X702</accession>
<dbReference type="AlphaFoldDB" id="A0AAJ5X702"/>
<proteinExistence type="predicted"/>
<sequence length="70" mass="7843">MEQDKPAKRDHELEDLDDFGKVKFDPDAVADTPEEQAELDTERYYQPRDDKPSAKRAPGGAGNPETPGRT</sequence>
<dbReference type="KEGG" id="acob:P0Y56_01605"/>
<gene>
    <name evidence="2" type="ORF">P0Y56_01605</name>
</gene>
<dbReference type="Proteomes" id="UP001218362">
    <property type="component" value="Chromosome"/>
</dbReference>
<protein>
    <submittedName>
        <fullName evidence="2">Uncharacterized protein</fullName>
    </submittedName>
</protein>
<evidence type="ECO:0000256" key="1">
    <source>
        <dbReference type="SAM" id="MobiDB-lite"/>
    </source>
</evidence>
<feature type="compositionally biased region" description="Basic and acidic residues" evidence="1">
    <location>
        <begin position="1"/>
        <end position="26"/>
    </location>
</feature>
<evidence type="ECO:0000313" key="2">
    <source>
        <dbReference type="EMBL" id="WEK47007.1"/>
    </source>
</evidence>
<organism evidence="2 3">
    <name type="scientific">Candidatus Andeanibacterium colombiense</name>
    <dbReference type="NCBI Taxonomy" id="3121345"/>
    <lineage>
        <taxon>Bacteria</taxon>
        <taxon>Pseudomonadati</taxon>
        <taxon>Pseudomonadota</taxon>
        <taxon>Alphaproteobacteria</taxon>
        <taxon>Sphingomonadales</taxon>
        <taxon>Sphingomonadaceae</taxon>
        <taxon>Candidatus Andeanibacterium</taxon>
    </lineage>
</organism>
<reference evidence="2" key="1">
    <citation type="submission" date="2023-03" db="EMBL/GenBank/DDBJ databases">
        <title>Andean soil-derived lignocellulolytic bacterial consortium as a source of novel taxa and putative plastic-active enzymes.</title>
        <authorList>
            <person name="Diaz-Garcia L."/>
            <person name="Chuvochina M."/>
            <person name="Feuerriegel G."/>
            <person name="Bunk B."/>
            <person name="Sproer C."/>
            <person name="Streit W.R."/>
            <person name="Rodriguez L.M."/>
            <person name="Overmann J."/>
            <person name="Jimenez D.J."/>
        </authorList>
    </citation>
    <scope>NUCLEOTIDE SEQUENCE</scope>
    <source>
        <strain evidence="2">MAG 26</strain>
    </source>
</reference>